<evidence type="ECO:0000256" key="2">
    <source>
        <dbReference type="ARBA" id="ARBA00023315"/>
    </source>
</evidence>
<dbReference type="InterPro" id="IPR050832">
    <property type="entry name" value="Bact_Acetyltransf"/>
</dbReference>
<dbReference type="AlphaFoldDB" id="A0AAJ5W251"/>
<dbReference type="Gene3D" id="3.40.630.30">
    <property type="match status" value="1"/>
</dbReference>
<dbReference type="EMBL" id="CP119321">
    <property type="protein sequence ID" value="WEK13142.1"/>
    <property type="molecule type" value="Genomic_DNA"/>
</dbReference>
<organism evidence="4 5">
    <name type="scientific">Candidatus Microbacterium phytovorans</name>
    <dbReference type="NCBI Taxonomy" id="3121374"/>
    <lineage>
        <taxon>Bacteria</taxon>
        <taxon>Bacillati</taxon>
        <taxon>Actinomycetota</taxon>
        <taxon>Actinomycetes</taxon>
        <taxon>Micrococcales</taxon>
        <taxon>Microbacteriaceae</taxon>
        <taxon>Microbacterium</taxon>
    </lineage>
</organism>
<dbReference type="Pfam" id="PF00583">
    <property type="entry name" value="Acetyltransf_1"/>
    <property type="match status" value="1"/>
</dbReference>
<dbReference type="PROSITE" id="PS51186">
    <property type="entry name" value="GNAT"/>
    <property type="match status" value="1"/>
</dbReference>
<evidence type="ECO:0000313" key="5">
    <source>
        <dbReference type="Proteomes" id="UP001213972"/>
    </source>
</evidence>
<keyword evidence="2 4" id="KW-0012">Acyltransferase</keyword>
<feature type="domain" description="N-acetyltransferase" evidence="3">
    <location>
        <begin position="3"/>
        <end position="162"/>
    </location>
</feature>
<proteinExistence type="predicted"/>
<evidence type="ECO:0000256" key="1">
    <source>
        <dbReference type="ARBA" id="ARBA00022679"/>
    </source>
</evidence>
<reference evidence="4" key="1">
    <citation type="submission" date="2023-03" db="EMBL/GenBank/DDBJ databases">
        <title>Andean soil-derived lignocellulolytic bacterial consortium as a source of novel taxa and putative plastic-active enzymes.</title>
        <authorList>
            <person name="Diaz-Garcia L."/>
            <person name="Chuvochina M."/>
            <person name="Feuerriegel G."/>
            <person name="Bunk B."/>
            <person name="Sproer C."/>
            <person name="Streit W.R."/>
            <person name="Rodriguez L.M."/>
            <person name="Overmann J."/>
            <person name="Jimenez D.J."/>
        </authorList>
    </citation>
    <scope>NUCLEOTIDE SEQUENCE</scope>
    <source>
        <strain evidence="4">MAG 4610</strain>
    </source>
</reference>
<dbReference type="InterPro" id="IPR000182">
    <property type="entry name" value="GNAT_dom"/>
</dbReference>
<dbReference type="SUPFAM" id="SSF55729">
    <property type="entry name" value="Acyl-CoA N-acyltransferases (Nat)"/>
    <property type="match status" value="1"/>
</dbReference>
<dbReference type="GO" id="GO:0016747">
    <property type="term" value="F:acyltransferase activity, transferring groups other than amino-acyl groups"/>
    <property type="evidence" value="ECO:0007669"/>
    <property type="project" value="InterPro"/>
</dbReference>
<protein>
    <submittedName>
        <fullName evidence="4">GNAT family N-acetyltransferase</fullName>
        <ecNumber evidence="4">2.3.1.-</ecNumber>
    </submittedName>
</protein>
<dbReference type="PANTHER" id="PTHR43877">
    <property type="entry name" value="AMINOALKYLPHOSPHONATE N-ACETYLTRANSFERASE-RELATED-RELATED"/>
    <property type="match status" value="1"/>
</dbReference>
<dbReference type="EC" id="2.3.1.-" evidence="4"/>
<dbReference type="Proteomes" id="UP001213972">
    <property type="component" value="Chromosome"/>
</dbReference>
<keyword evidence="1 4" id="KW-0808">Transferase</keyword>
<name>A0AAJ5W251_9MICO</name>
<evidence type="ECO:0000313" key="4">
    <source>
        <dbReference type="EMBL" id="WEK13142.1"/>
    </source>
</evidence>
<accession>A0AAJ5W251</accession>
<gene>
    <name evidence="4" type="ORF">P0Y48_11825</name>
</gene>
<dbReference type="InterPro" id="IPR016181">
    <property type="entry name" value="Acyl_CoA_acyltransferase"/>
</dbReference>
<evidence type="ECO:0000259" key="3">
    <source>
        <dbReference type="PROSITE" id="PS51186"/>
    </source>
</evidence>
<sequence length="162" mass="17702">MTFTTRDAVPGDASALADLHVETWREAYAHLLPDGFFSADYVAARHRTWHHVLTNPRPSMTIRVAEADGAIIGFSWAGEPEPDATAPRDRQLFAIYVLAAHYGTGAGQTLLTEAIGDEPAFLWVAKENPRAVAFYERNGFRFDGAEQAGAHGSAMTAARMVR</sequence>
<dbReference type="CDD" id="cd04301">
    <property type="entry name" value="NAT_SF"/>
    <property type="match status" value="1"/>
</dbReference>